<evidence type="ECO:0000313" key="3">
    <source>
        <dbReference type="Proteomes" id="UP000621500"/>
    </source>
</evidence>
<sequence length="227" mass="24726">MPLIREDEFTETVDRLVRTRTPLPPGPAGPFWDVDTGAGRPPVDGTVPLEQVLRGRLSVREFSPEPLPREALTAVLGLAEHSYRTRRVPAGSGAVPLTMLLALHRVQDVRPGLYRPEASGEYPEPVRSRPSVHWPRIFADAPVLVFIGGSVLTTPAGAYGELLVQAGALGYTIWLAARSHGLDCSVFGQPDHLVTKAMRWEEPAARHLFTVALGRRLVGDAAPTRPE</sequence>
<comment type="caution">
    <text evidence="2">The sequence shown here is derived from an EMBL/GenBank/DDBJ whole genome shotgun (WGS) entry which is preliminary data.</text>
</comment>
<gene>
    <name evidence="2" type="ORF">Pma05_83840</name>
</gene>
<keyword evidence="3" id="KW-1185">Reference proteome</keyword>
<dbReference type="SUPFAM" id="SSF55469">
    <property type="entry name" value="FMN-dependent nitroreductase-like"/>
    <property type="match status" value="1"/>
</dbReference>
<dbReference type="EMBL" id="BONX01000087">
    <property type="protein sequence ID" value="GIH01812.1"/>
    <property type="molecule type" value="Genomic_DNA"/>
</dbReference>
<protein>
    <recommendedName>
        <fullName evidence="1">Nitroreductase domain-containing protein</fullName>
    </recommendedName>
</protein>
<dbReference type="InterPro" id="IPR029479">
    <property type="entry name" value="Nitroreductase"/>
</dbReference>
<accession>A0ABQ4F4I0</accession>
<dbReference type="InterPro" id="IPR000415">
    <property type="entry name" value="Nitroreductase-like"/>
</dbReference>
<evidence type="ECO:0000259" key="1">
    <source>
        <dbReference type="Pfam" id="PF00881"/>
    </source>
</evidence>
<proteinExistence type="predicted"/>
<dbReference type="Pfam" id="PF00881">
    <property type="entry name" value="Nitroreductase"/>
    <property type="match status" value="1"/>
</dbReference>
<name>A0ABQ4F4I0_9ACTN</name>
<organism evidence="2 3">
    <name type="scientific">Plantactinospora mayteni</name>
    <dbReference type="NCBI Taxonomy" id="566021"/>
    <lineage>
        <taxon>Bacteria</taxon>
        <taxon>Bacillati</taxon>
        <taxon>Actinomycetota</taxon>
        <taxon>Actinomycetes</taxon>
        <taxon>Micromonosporales</taxon>
        <taxon>Micromonosporaceae</taxon>
        <taxon>Plantactinospora</taxon>
    </lineage>
</organism>
<dbReference type="Proteomes" id="UP000621500">
    <property type="component" value="Unassembled WGS sequence"/>
</dbReference>
<evidence type="ECO:0000313" key="2">
    <source>
        <dbReference type="EMBL" id="GIH01812.1"/>
    </source>
</evidence>
<dbReference type="RefSeq" id="WP_203863028.1">
    <property type="nucleotide sequence ID" value="NZ_BAAAZQ010000051.1"/>
</dbReference>
<dbReference type="Gene3D" id="3.40.109.10">
    <property type="entry name" value="NADH Oxidase"/>
    <property type="match status" value="1"/>
</dbReference>
<feature type="domain" description="Nitroreductase" evidence="1">
    <location>
        <begin position="53"/>
        <end position="191"/>
    </location>
</feature>
<reference evidence="2 3" key="1">
    <citation type="submission" date="2021-01" db="EMBL/GenBank/DDBJ databases">
        <title>Whole genome shotgun sequence of Plantactinospora mayteni NBRC 109088.</title>
        <authorList>
            <person name="Komaki H."/>
            <person name="Tamura T."/>
        </authorList>
    </citation>
    <scope>NUCLEOTIDE SEQUENCE [LARGE SCALE GENOMIC DNA]</scope>
    <source>
        <strain evidence="2 3">NBRC 109088</strain>
    </source>
</reference>